<sequence>KKRIIRQFESKYRKALARFQEFTNRGTQEKQSVDEMLKQRDSIYFSFTVSRSLAVPSGSGHFSNGCSRSNKFTGEEYKSESPGDEGSADSKDKSSKKMV</sequence>
<dbReference type="InterPro" id="IPR052812">
    <property type="entry name" value="Plant_DnaJ_domain"/>
</dbReference>
<organism evidence="2 3">
    <name type="scientific">Phtheirospermum japonicum</name>
    <dbReference type="NCBI Taxonomy" id="374723"/>
    <lineage>
        <taxon>Eukaryota</taxon>
        <taxon>Viridiplantae</taxon>
        <taxon>Streptophyta</taxon>
        <taxon>Embryophyta</taxon>
        <taxon>Tracheophyta</taxon>
        <taxon>Spermatophyta</taxon>
        <taxon>Magnoliopsida</taxon>
        <taxon>eudicotyledons</taxon>
        <taxon>Gunneridae</taxon>
        <taxon>Pentapetalae</taxon>
        <taxon>asterids</taxon>
        <taxon>lamiids</taxon>
        <taxon>Lamiales</taxon>
        <taxon>Orobanchaceae</taxon>
        <taxon>Orobanchaceae incertae sedis</taxon>
        <taxon>Phtheirospermum</taxon>
    </lineage>
</organism>
<feature type="region of interest" description="Disordered" evidence="1">
    <location>
        <begin position="55"/>
        <end position="99"/>
    </location>
</feature>
<dbReference type="OrthoDB" id="10518649at2759"/>
<feature type="compositionally biased region" description="Polar residues" evidence="1">
    <location>
        <begin position="60"/>
        <end position="72"/>
    </location>
</feature>
<reference evidence="2" key="1">
    <citation type="submission" date="2020-07" db="EMBL/GenBank/DDBJ databases">
        <title>Ethylene signaling mediates host invasion by parasitic plants.</title>
        <authorList>
            <person name="Yoshida S."/>
        </authorList>
    </citation>
    <scope>NUCLEOTIDE SEQUENCE</scope>
    <source>
        <strain evidence="2">Okayama</strain>
    </source>
</reference>
<evidence type="ECO:0000256" key="1">
    <source>
        <dbReference type="SAM" id="MobiDB-lite"/>
    </source>
</evidence>
<dbReference type="EMBL" id="BMAC01000532">
    <property type="protein sequence ID" value="GFP98540.1"/>
    <property type="molecule type" value="Genomic_DNA"/>
</dbReference>
<feature type="non-terminal residue" evidence="2">
    <location>
        <position position="1"/>
    </location>
</feature>
<feature type="compositionally biased region" description="Basic and acidic residues" evidence="1">
    <location>
        <begin position="88"/>
        <end position="99"/>
    </location>
</feature>
<evidence type="ECO:0000313" key="3">
    <source>
        <dbReference type="Proteomes" id="UP000653305"/>
    </source>
</evidence>
<dbReference type="Proteomes" id="UP000653305">
    <property type="component" value="Unassembled WGS sequence"/>
</dbReference>
<gene>
    <name evidence="2" type="ORF">PHJA_001997900</name>
</gene>
<name>A0A830CFU3_9LAMI</name>
<comment type="caution">
    <text evidence="2">The sequence shown here is derived from an EMBL/GenBank/DDBJ whole genome shotgun (WGS) entry which is preliminary data.</text>
</comment>
<keyword evidence="3" id="KW-1185">Reference proteome</keyword>
<proteinExistence type="predicted"/>
<dbReference type="AlphaFoldDB" id="A0A830CFU3"/>
<accession>A0A830CFU3</accession>
<evidence type="ECO:0000313" key="2">
    <source>
        <dbReference type="EMBL" id="GFP98540.1"/>
    </source>
</evidence>
<protein>
    <submittedName>
        <fullName evidence="2">Chaperone protein Dnaj 15</fullName>
    </submittedName>
</protein>
<dbReference type="PANTHER" id="PTHR44272">
    <property type="entry name" value="DNAJ DOMAIN (PROKARYOTIC HEAT SHOCK PROTEIN)"/>
    <property type="match status" value="1"/>
</dbReference>
<dbReference type="PANTHER" id="PTHR44272:SF3">
    <property type="entry name" value="J DOMAIN-CONTAINING PROTEIN"/>
    <property type="match status" value="1"/>
</dbReference>